<accession>A0A9Q4G1D1</accession>
<dbReference type="CDD" id="cd00093">
    <property type="entry name" value="HTH_XRE"/>
    <property type="match status" value="1"/>
</dbReference>
<dbReference type="SUPFAM" id="SSF47413">
    <property type="entry name" value="lambda repressor-like DNA-binding domains"/>
    <property type="match status" value="1"/>
</dbReference>
<dbReference type="InterPro" id="IPR053163">
    <property type="entry name" value="HTH-type_regulator_Rgg"/>
</dbReference>
<dbReference type="InterPro" id="IPR011990">
    <property type="entry name" value="TPR-like_helical_dom_sf"/>
</dbReference>
<dbReference type="InterPro" id="IPR041315">
    <property type="entry name" value="PlcR_TPR"/>
</dbReference>
<reference evidence="2" key="1">
    <citation type="submission" date="2020-06" db="EMBL/GenBank/DDBJ databases">
        <title>Insight into the genomes of haloalkaliphilic bacilli from Kenyan soda lakes.</title>
        <authorList>
            <person name="Mwirichia R."/>
            <person name="Villamizar G.C."/>
            <person name="Poehlein A."/>
            <person name="Mugweru J."/>
            <person name="Kipnyargis A."/>
            <person name="Kiplimo D."/>
            <person name="Orwa P."/>
            <person name="Daniel R."/>
        </authorList>
    </citation>
    <scope>NUCLEOTIDE SEQUENCE</scope>
    <source>
        <strain evidence="2">B1096_S55</strain>
    </source>
</reference>
<evidence type="ECO:0000313" key="2">
    <source>
        <dbReference type="EMBL" id="MCR6098734.1"/>
    </source>
</evidence>
<evidence type="ECO:0000313" key="3">
    <source>
        <dbReference type="Proteomes" id="UP001057753"/>
    </source>
</evidence>
<dbReference type="SUPFAM" id="SSF48452">
    <property type="entry name" value="TPR-like"/>
    <property type="match status" value="1"/>
</dbReference>
<dbReference type="AlphaFoldDB" id="A0A9Q4G1D1"/>
<dbReference type="InterPro" id="IPR001387">
    <property type="entry name" value="Cro/C1-type_HTH"/>
</dbReference>
<proteinExistence type="predicted"/>
<sequence length="293" mass="34529">MDYLIGDRIKDLRDHLHMSQQELSDGICTQGLISRIEKHTATPTAPLLHQLALRLGVDLNYFFDDISRNGIDYVKETINHIDQLVRHHEYEDVMKTIQLEKTNPLFKKPHLQQYFIWREGICVFHMEKDSKKSLLLLDEALALRPDNQKKMSEMDIDILSSKAIVYSEIGRLDLAADIYTTLLNEIERLPLRREYRLIIRILFNASRNAYDRKNYRESLFYANKGIKTCVNEDQLYLLGHLFYQKGCSLFRLHPAKKQESLQLLYDALWIYQLHPVPKVIQELVEEIEIIKNS</sequence>
<dbReference type="GO" id="GO:0003677">
    <property type="term" value="F:DNA binding"/>
    <property type="evidence" value="ECO:0007669"/>
    <property type="project" value="InterPro"/>
</dbReference>
<name>A0A9Q4G1D1_SALAG</name>
<dbReference type="PANTHER" id="PTHR37038:SF14">
    <property type="entry name" value="TRANSCRIPTIONAL ACTIVATOR"/>
    <property type="match status" value="1"/>
</dbReference>
<protein>
    <submittedName>
        <fullName evidence="2">Helix-turn-helix domain-containing protein</fullName>
    </submittedName>
</protein>
<comment type="caution">
    <text evidence="2">The sequence shown here is derived from an EMBL/GenBank/DDBJ whole genome shotgun (WGS) entry which is preliminary data.</text>
</comment>
<dbReference type="Gene3D" id="1.25.40.10">
    <property type="entry name" value="Tetratricopeptide repeat domain"/>
    <property type="match status" value="1"/>
</dbReference>
<dbReference type="EMBL" id="JABXYM010000002">
    <property type="protein sequence ID" value="MCR6098734.1"/>
    <property type="molecule type" value="Genomic_DNA"/>
</dbReference>
<dbReference type="Pfam" id="PF18768">
    <property type="entry name" value="RNPP_C"/>
    <property type="match status" value="1"/>
</dbReference>
<dbReference type="Pfam" id="PF01381">
    <property type="entry name" value="HTH_3"/>
    <property type="match status" value="1"/>
</dbReference>
<dbReference type="RefSeq" id="WP_257823119.1">
    <property type="nucleotide sequence ID" value="NZ_JABXYM010000002.1"/>
</dbReference>
<organism evidence="2 3">
    <name type="scientific">Salipaludibacillus agaradhaerens</name>
    <name type="common">Bacillus agaradhaerens</name>
    <dbReference type="NCBI Taxonomy" id="76935"/>
    <lineage>
        <taxon>Bacteria</taxon>
        <taxon>Bacillati</taxon>
        <taxon>Bacillota</taxon>
        <taxon>Bacilli</taxon>
        <taxon>Bacillales</taxon>
        <taxon>Bacillaceae</taxon>
    </lineage>
</organism>
<gene>
    <name evidence="2" type="ORF">HXA33_19680</name>
</gene>
<dbReference type="Proteomes" id="UP001057753">
    <property type="component" value="Unassembled WGS sequence"/>
</dbReference>
<dbReference type="PANTHER" id="PTHR37038">
    <property type="entry name" value="TRANSCRIPTIONAL REGULATOR-RELATED"/>
    <property type="match status" value="1"/>
</dbReference>
<keyword evidence="3" id="KW-1185">Reference proteome</keyword>
<dbReference type="PROSITE" id="PS50943">
    <property type="entry name" value="HTH_CROC1"/>
    <property type="match status" value="1"/>
</dbReference>
<dbReference type="InterPro" id="IPR010982">
    <property type="entry name" value="Lambda_DNA-bd_dom_sf"/>
</dbReference>
<evidence type="ECO:0000259" key="1">
    <source>
        <dbReference type="PROSITE" id="PS50943"/>
    </source>
</evidence>
<feature type="domain" description="HTH cro/C1-type" evidence="1">
    <location>
        <begin position="9"/>
        <end position="62"/>
    </location>
</feature>
<dbReference type="SMART" id="SM00530">
    <property type="entry name" value="HTH_XRE"/>
    <property type="match status" value="1"/>
</dbReference>